<keyword evidence="3" id="KW-1185">Reference proteome</keyword>
<proteinExistence type="predicted"/>
<reference evidence="2" key="2">
    <citation type="submission" date="2023-05" db="EMBL/GenBank/DDBJ databases">
        <authorList>
            <consortium name="Lawrence Berkeley National Laboratory"/>
            <person name="Steindorff A."/>
            <person name="Hensen N."/>
            <person name="Bonometti L."/>
            <person name="Westerberg I."/>
            <person name="Brannstrom I.O."/>
            <person name="Guillou S."/>
            <person name="Cros-Aarteil S."/>
            <person name="Calhoun S."/>
            <person name="Haridas S."/>
            <person name="Kuo A."/>
            <person name="Mondo S."/>
            <person name="Pangilinan J."/>
            <person name="Riley R."/>
            <person name="Labutti K."/>
            <person name="Andreopoulos B."/>
            <person name="Lipzen A."/>
            <person name="Chen C."/>
            <person name="Yanf M."/>
            <person name="Daum C."/>
            <person name="Ng V."/>
            <person name="Clum A."/>
            <person name="Ohm R."/>
            <person name="Martin F."/>
            <person name="Silar P."/>
            <person name="Natvig D."/>
            <person name="Lalanne C."/>
            <person name="Gautier V."/>
            <person name="Ament-Velasquez S.L."/>
            <person name="Kruys A."/>
            <person name="Hutchinson M.I."/>
            <person name="Powell A.J."/>
            <person name="Barry K."/>
            <person name="Miller A.N."/>
            <person name="Grigoriev I.V."/>
            <person name="Debuchy R."/>
            <person name="Gladieux P."/>
            <person name="Thoren M.H."/>
            <person name="Johannesson H."/>
        </authorList>
    </citation>
    <scope>NUCLEOTIDE SEQUENCE</scope>
    <source>
        <strain evidence="2">CBS 315.58</strain>
    </source>
</reference>
<keyword evidence="1" id="KW-0677">Repeat</keyword>
<sequence length="833" mass="94419">MRSQLTRNAYRRLLAGGPGAPPCPASVLSTYNARARCLAASTPSLTLAKPSRRTFFGVFKKPPRELKAPDVPPGYETLLQFRALEVENARPPEREGLVAGFKEFFNHMKKHGEAPKRGQRVNVPGSINSTQAFLAVRLLRHLLATEDGGDSFTFVDLKNILEIAVRPPSGKADNHLELVRLVYGEVERRIEHMWELGLGEEEIKQAIGIQNKDQHMFFAYFITALTRYGASREAAERMNDYQKHFPKPQADGSYTENDWKVITKANGMWMLVLRGLAKEGLEEELLQLFDKLVEENGVKFLPAIHEIITTFFAERNRITETKKWFSKPLYAGAINSETYMAVVRFALRTNEQEWLESVMEGVVNSEPTKQVWDVVLQWAVLAKGKGVEDIKEMFKIMQSQATEDPTKKLKPDSQTINSLISAAAEINNPYLAERFAILGTELHLPPTIQTRIIQLDYRLDAGDMSGAAEVYDKLQKVVQGDEDVPAVNKYLRALCAQPQPPLERIISVTADLEHRHITLEPETAKSLCEVFLRFDQQFEVIDTLSLHTVSYSLEERAIVRQAMMDYITNSKISTARVWDCYQLLKQFFPETSTEERVRLMDTFFNRKRPDMACYIFGHMRGHGNPAQRPNLDIYVRCFEGIGQYPDAESLRMVHNMLKMDTTVELNTRLYNGLMLAYAACGDPIDALGFWRDITNSREGPSYNSLAIVMWACELAPRGEETARDIWKKMVRMDLEIPKVVFDGYLGALAASGRAQEEVKKLIGEMERGLGLGYGVGVETLGVPYNAIPTMGGKDAFAEWAKLEHPEVWAEVEKTGRRETLDGPKYNIERRFEA</sequence>
<name>A0AAN6X6S4_9PEZI</name>
<dbReference type="Proteomes" id="UP001303160">
    <property type="component" value="Unassembled WGS sequence"/>
</dbReference>
<dbReference type="EMBL" id="MU864023">
    <property type="protein sequence ID" value="KAK4195153.1"/>
    <property type="molecule type" value="Genomic_DNA"/>
</dbReference>
<protein>
    <submittedName>
        <fullName evidence="2">Complex I intermediate-associated protein 84, mitochondrial</fullName>
    </submittedName>
</protein>
<dbReference type="InterPro" id="IPR051222">
    <property type="entry name" value="PPR/CCM1_RNA-binding"/>
</dbReference>
<evidence type="ECO:0000313" key="2">
    <source>
        <dbReference type="EMBL" id="KAK4195153.1"/>
    </source>
</evidence>
<dbReference type="Gene3D" id="1.25.40.10">
    <property type="entry name" value="Tetratricopeptide repeat domain"/>
    <property type="match status" value="2"/>
</dbReference>
<evidence type="ECO:0000256" key="1">
    <source>
        <dbReference type="ARBA" id="ARBA00022737"/>
    </source>
</evidence>
<dbReference type="AlphaFoldDB" id="A0AAN6X6S4"/>
<accession>A0AAN6X6S4</accession>
<organism evidence="2 3">
    <name type="scientific">Triangularia verruculosa</name>
    <dbReference type="NCBI Taxonomy" id="2587418"/>
    <lineage>
        <taxon>Eukaryota</taxon>
        <taxon>Fungi</taxon>
        <taxon>Dikarya</taxon>
        <taxon>Ascomycota</taxon>
        <taxon>Pezizomycotina</taxon>
        <taxon>Sordariomycetes</taxon>
        <taxon>Sordariomycetidae</taxon>
        <taxon>Sordariales</taxon>
        <taxon>Podosporaceae</taxon>
        <taxon>Triangularia</taxon>
    </lineage>
</organism>
<dbReference type="PANTHER" id="PTHR47942">
    <property type="entry name" value="TETRATRICOPEPTIDE REPEAT (TPR)-LIKE SUPERFAMILY PROTEIN-RELATED"/>
    <property type="match status" value="1"/>
</dbReference>
<gene>
    <name evidence="2" type="ORF">QBC40DRAFT_212086</name>
</gene>
<evidence type="ECO:0000313" key="3">
    <source>
        <dbReference type="Proteomes" id="UP001303160"/>
    </source>
</evidence>
<dbReference type="InterPro" id="IPR011990">
    <property type="entry name" value="TPR-like_helical_dom_sf"/>
</dbReference>
<comment type="caution">
    <text evidence="2">The sequence shown here is derived from an EMBL/GenBank/DDBJ whole genome shotgun (WGS) entry which is preliminary data.</text>
</comment>
<reference evidence="2" key="1">
    <citation type="journal article" date="2023" name="Mol. Phylogenet. Evol.">
        <title>Genome-scale phylogeny and comparative genomics of the fungal order Sordariales.</title>
        <authorList>
            <person name="Hensen N."/>
            <person name="Bonometti L."/>
            <person name="Westerberg I."/>
            <person name="Brannstrom I.O."/>
            <person name="Guillou S."/>
            <person name="Cros-Aarteil S."/>
            <person name="Calhoun S."/>
            <person name="Haridas S."/>
            <person name="Kuo A."/>
            <person name="Mondo S."/>
            <person name="Pangilinan J."/>
            <person name="Riley R."/>
            <person name="LaButti K."/>
            <person name="Andreopoulos B."/>
            <person name="Lipzen A."/>
            <person name="Chen C."/>
            <person name="Yan M."/>
            <person name="Daum C."/>
            <person name="Ng V."/>
            <person name="Clum A."/>
            <person name="Steindorff A."/>
            <person name="Ohm R.A."/>
            <person name="Martin F."/>
            <person name="Silar P."/>
            <person name="Natvig D.O."/>
            <person name="Lalanne C."/>
            <person name="Gautier V."/>
            <person name="Ament-Velasquez S.L."/>
            <person name="Kruys A."/>
            <person name="Hutchinson M.I."/>
            <person name="Powell A.J."/>
            <person name="Barry K."/>
            <person name="Miller A.N."/>
            <person name="Grigoriev I.V."/>
            <person name="Debuchy R."/>
            <person name="Gladieux P."/>
            <person name="Hiltunen Thoren M."/>
            <person name="Johannesson H."/>
        </authorList>
    </citation>
    <scope>NUCLEOTIDE SEQUENCE</scope>
    <source>
        <strain evidence="2">CBS 315.58</strain>
    </source>
</reference>